<evidence type="ECO:0000313" key="3">
    <source>
        <dbReference type="Proteomes" id="UP000324222"/>
    </source>
</evidence>
<comment type="caution">
    <text evidence="2">The sequence shown here is derived from an EMBL/GenBank/DDBJ whole genome shotgun (WGS) entry which is preliminary data.</text>
</comment>
<feature type="compositionally biased region" description="Pro residues" evidence="1">
    <location>
        <begin position="66"/>
        <end position="86"/>
    </location>
</feature>
<proteinExistence type="predicted"/>
<reference evidence="2 3" key="1">
    <citation type="submission" date="2019-05" db="EMBL/GenBank/DDBJ databases">
        <title>Another draft genome of Portunus trituberculatus and its Hox gene families provides insights of decapod evolution.</title>
        <authorList>
            <person name="Jeong J.-H."/>
            <person name="Song I."/>
            <person name="Kim S."/>
            <person name="Choi T."/>
            <person name="Kim D."/>
            <person name="Ryu S."/>
            <person name="Kim W."/>
        </authorList>
    </citation>
    <scope>NUCLEOTIDE SEQUENCE [LARGE SCALE GENOMIC DNA]</scope>
    <source>
        <tissue evidence="2">Muscle</tissue>
    </source>
</reference>
<evidence type="ECO:0000313" key="2">
    <source>
        <dbReference type="EMBL" id="MPC76256.1"/>
    </source>
</evidence>
<dbReference type="EMBL" id="VSRR010042945">
    <property type="protein sequence ID" value="MPC76256.1"/>
    <property type="molecule type" value="Genomic_DNA"/>
</dbReference>
<gene>
    <name evidence="2" type="ORF">E2C01_070663</name>
</gene>
<dbReference type="AlphaFoldDB" id="A0A5B7I2Q3"/>
<organism evidence="2 3">
    <name type="scientific">Portunus trituberculatus</name>
    <name type="common">Swimming crab</name>
    <name type="synonym">Neptunus trituberculatus</name>
    <dbReference type="NCBI Taxonomy" id="210409"/>
    <lineage>
        <taxon>Eukaryota</taxon>
        <taxon>Metazoa</taxon>
        <taxon>Ecdysozoa</taxon>
        <taxon>Arthropoda</taxon>
        <taxon>Crustacea</taxon>
        <taxon>Multicrustacea</taxon>
        <taxon>Malacostraca</taxon>
        <taxon>Eumalacostraca</taxon>
        <taxon>Eucarida</taxon>
        <taxon>Decapoda</taxon>
        <taxon>Pleocyemata</taxon>
        <taxon>Brachyura</taxon>
        <taxon>Eubrachyura</taxon>
        <taxon>Portunoidea</taxon>
        <taxon>Portunidae</taxon>
        <taxon>Portuninae</taxon>
        <taxon>Portunus</taxon>
    </lineage>
</organism>
<dbReference type="Proteomes" id="UP000324222">
    <property type="component" value="Unassembled WGS sequence"/>
</dbReference>
<sequence length="145" mass="16079">MKRKPPSTNAIRRVLYEPTTDPRMTGIAKVPANQRPARGNTLRGSLHPLIMTRADLVQGSRCCSSPPSPPPRPHSPPPARYPPRTSPPEASVGCVQLSLSSVLAPPYLHVRRPFPPVRTASRVSRPFFEPRHHHGYTQCVPLYGR</sequence>
<name>A0A5B7I2Q3_PORTR</name>
<evidence type="ECO:0000256" key="1">
    <source>
        <dbReference type="SAM" id="MobiDB-lite"/>
    </source>
</evidence>
<accession>A0A5B7I2Q3</accession>
<feature type="region of interest" description="Disordered" evidence="1">
    <location>
        <begin position="58"/>
        <end position="91"/>
    </location>
</feature>
<protein>
    <submittedName>
        <fullName evidence="2">Uncharacterized protein</fullName>
    </submittedName>
</protein>
<keyword evidence="3" id="KW-1185">Reference proteome</keyword>
<feature type="region of interest" description="Disordered" evidence="1">
    <location>
        <begin position="19"/>
        <end position="46"/>
    </location>
</feature>